<evidence type="ECO:0000313" key="8">
    <source>
        <dbReference type="Proteomes" id="UP000006757"/>
    </source>
</evidence>
<comment type="subunit">
    <text evidence="5">Homooligomer.</text>
</comment>
<keyword evidence="3 5" id="KW-1133">Transmembrane helix</keyword>
<evidence type="ECO:0000256" key="4">
    <source>
        <dbReference type="ARBA" id="ARBA00023136"/>
    </source>
</evidence>
<proteinExistence type="inferred from homology"/>
<reference evidence="7 8" key="1">
    <citation type="journal article" date="2012" name="Eukaryot. Cell">
        <title>Genome sequence of the Trichosporon asahii environmental strain CBS 8904.</title>
        <authorList>
            <person name="Yang R.Y."/>
            <person name="Li H.T."/>
            <person name="Zhu H."/>
            <person name="Zhou G.P."/>
            <person name="Wang M."/>
            <person name="Wang L."/>
        </authorList>
    </citation>
    <scope>NUCLEOTIDE SEQUENCE [LARGE SCALE GENOMIC DNA]</scope>
    <source>
        <strain evidence="7 8">CBS 8904</strain>
    </source>
</reference>
<dbReference type="GO" id="GO:0005789">
    <property type="term" value="C:endoplasmic reticulum membrane"/>
    <property type="evidence" value="ECO:0007669"/>
    <property type="project" value="UniProtKB-SubCell"/>
</dbReference>
<dbReference type="InParanoid" id="K1VHI7"/>
<dbReference type="FunCoup" id="K1VHI7">
    <property type="interactions" value="326"/>
</dbReference>
<feature type="transmembrane region" description="Helical" evidence="5">
    <location>
        <begin position="171"/>
        <end position="196"/>
    </location>
</feature>
<dbReference type="PANTHER" id="PTHR11132">
    <property type="entry name" value="SOLUTE CARRIER FAMILY 35"/>
    <property type="match status" value="1"/>
</dbReference>
<dbReference type="STRING" id="1220162.K1VHI7"/>
<evidence type="ECO:0000256" key="3">
    <source>
        <dbReference type="ARBA" id="ARBA00022989"/>
    </source>
</evidence>
<comment type="similarity">
    <text evidence="5">Belongs to the TPT transporter family. SLC35D subfamily.</text>
</comment>
<accession>K1VHI7</accession>
<evidence type="ECO:0000256" key="6">
    <source>
        <dbReference type="SAM" id="MobiDB-lite"/>
    </source>
</evidence>
<keyword evidence="8" id="KW-1185">Reference proteome</keyword>
<evidence type="ECO:0000256" key="2">
    <source>
        <dbReference type="ARBA" id="ARBA00022692"/>
    </source>
</evidence>
<keyword evidence="5" id="KW-0333">Golgi apparatus</keyword>
<dbReference type="EMBL" id="AMBO01000344">
    <property type="protein sequence ID" value="EKD00306.1"/>
    <property type="molecule type" value="Genomic_DNA"/>
</dbReference>
<dbReference type="GO" id="GO:0030659">
    <property type="term" value="C:cytoplasmic vesicle membrane"/>
    <property type="evidence" value="ECO:0007669"/>
    <property type="project" value="UniProtKB-SubCell"/>
</dbReference>
<comment type="caution">
    <text evidence="7">The sequence shown here is derived from an EMBL/GenBank/DDBJ whole genome shotgun (WGS) entry which is preliminary data.</text>
</comment>
<comment type="function">
    <text evidence="5">Involved in the import of GDP-mannose from the cytoplasm into the Golgi lumen.</text>
</comment>
<dbReference type="OrthoDB" id="18894at2759"/>
<feature type="transmembrane region" description="Helical" evidence="5">
    <location>
        <begin position="243"/>
        <end position="264"/>
    </location>
</feature>
<keyword evidence="5" id="KW-0968">Cytoplasmic vesicle</keyword>
<protein>
    <recommendedName>
        <fullName evidence="5">GDP-mannose transporter</fullName>
        <shortName evidence="5">GMT</shortName>
    </recommendedName>
</protein>
<keyword evidence="5" id="KW-0256">Endoplasmic reticulum</keyword>
<comment type="subcellular location">
    <subcellularLocation>
        <location evidence="5">Golgi apparatus membrane</location>
        <topology evidence="5">Multi-pass membrane protein</topology>
    </subcellularLocation>
    <subcellularLocation>
        <location evidence="5">Cytoplasmic vesicle membrane</location>
        <topology evidence="5">Multi-pass membrane protein</topology>
    </subcellularLocation>
    <subcellularLocation>
        <location evidence="5">Endoplasmic reticulum membrane</location>
        <topology evidence="5">Multi-pass membrane protein</topology>
    </subcellularLocation>
    <subcellularLocation>
        <location evidence="1">Membrane</location>
        <topology evidence="1">Multi-pass membrane protein</topology>
    </subcellularLocation>
</comment>
<sequence length="408" mass="44907">MTSAASEAPPGYELAVSEEIFRASTSSDDSLRDNPAKPVNVKSGDSDSDDDDLVVHEHSGLQSAGSGSSPYQHQLGAASRTHLASVGEKKALFISSALIFVLFFAFLFHLEKYSLRLVLVIGMISFGVFLMVFNTTAVSLPGIIMVFTASALGGLRWALTELIMHKRAMGLSNPFATIFWLSPLMAVGLFFVSALAEDWAGMFRQFFHGIEALKNIGVIALPGFIAFGMVASEYFVLQRAGIVPLSVAGIFKEVSTISFSAWIFGDELTPINIVGVVVTVCGIALFSYHKYQKSISQTVEIDETGRAITHDGLDDERTPLAHGNYETEERSMRTGSTPASRPESVRLHTLAPSTDDDDEDRVNRMRDDFEGWDHPGSEDEYEPDDDLVEAMRENRGRSKWAEWWDKPM</sequence>
<feature type="transmembrane region" description="Helical" evidence="5">
    <location>
        <begin position="91"/>
        <end position="108"/>
    </location>
</feature>
<feature type="compositionally biased region" description="Basic and acidic residues" evidence="6">
    <location>
        <begin position="361"/>
        <end position="377"/>
    </location>
</feature>
<evidence type="ECO:0000256" key="1">
    <source>
        <dbReference type="ARBA" id="ARBA00004141"/>
    </source>
</evidence>
<feature type="region of interest" description="Disordered" evidence="6">
    <location>
        <begin position="24"/>
        <end position="49"/>
    </location>
</feature>
<dbReference type="eggNOG" id="KOG1443">
    <property type="taxonomic scope" value="Eukaryota"/>
</dbReference>
<keyword evidence="4 5" id="KW-0472">Membrane</keyword>
<name>K1VHI7_TRIAC</name>
<feature type="transmembrane region" description="Helical" evidence="5">
    <location>
        <begin position="115"/>
        <end position="133"/>
    </location>
</feature>
<gene>
    <name evidence="7" type="ORF">A1Q2_05364</name>
</gene>
<feature type="transmembrane region" description="Helical" evidence="5">
    <location>
        <begin position="216"/>
        <end position="236"/>
    </location>
</feature>
<dbReference type="AlphaFoldDB" id="K1VHI7"/>
<organism evidence="7 8">
    <name type="scientific">Trichosporon asahii var. asahii (strain CBS 8904)</name>
    <name type="common">Yeast</name>
    <dbReference type="NCBI Taxonomy" id="1220162"/>
    <lineage>
        <taxon>Eukaryota</taxon>
        <taxon>Fungi</taxon>
        <taxon>Dikarya</taxon>
        <taxon>Basidiomycota</taxon>
        <taxon>Agaricomycotina</taxon>
        <taxon>Tremellomycetes</taxon>
        <taxon>Trichosporonales</taxon>
        <taxon>Trichosporonaceae</taxon>
        <taxon>Trichosporon</taxon>
    </lineage>
</organism>
<feature type="transmembrane region" description="Helical" evidence="5">
    <location>
        <begin position="270"/>
        <end position="288"/>
    </location>
</feature>
<keyword evidence="5" id="KW-0813">Transport</keyword>
<dbReference type="InterPro" id="IPR050186">
    <property type="entry name" value="TPT_transporter"/>
</dbReference>
<feature type="compositionally biased region" description="Basic and acidic residues" evidence="6">
    <location>
        <begin position="309"/>
        <end position="332"/>
    </location>
</feature>
<evidence type="ECO:0000256" key="5">
    <source>
        <dbReference type="RuleBase" id="RU367097"/>
    </source>
</evidence>
<evidence type="ECO:0000313" key="7">
    <source>
        <dbReference type="EMBL" id="EKD00306.1"/>
    </source>
</evidence>
<keyword evidence="2 5" id="KW-0812">Transmembrane</keyword>
<dbReference type="Proteomes" id="UP000006757">
    <property type="component" value="Unassembled WGS sequence"/>
</dbReference>
<feature type="region of interest" description="Disordered" evidence="6">
    <location>
        <begin position="309"/>
        <end position="384"/>
    </location>
</feature>
<feature type="transmembrane region" description="Helical" evidence="5">
    <location>
        <begin position="139"/>
        <end position="159"/>
    </location>
</feature>
<dbReference type="HOGENOM" id="CLU_674712_0_0_1"/>
<dbReference type="GO" id="GO:0000139">
    <property type="term" value="C:Golgi membrane"/>
    <property type="evidence" value="ECO:0007669"/>
    <property type="project" value="UniProtKB-SubCell"/>
</dbReference>
<keyword evidence="5 7" id="KW-0762">Sugar transport</keyword>